<keyword evidence="5 10" id="KW-0378">Hydrolase</keyword>
<dbReference type="FunFam" id="3.90.950.10:FF:000001">
    <property type="entry name" value="dITP/XTP pyrophosphatase"/>
    <property type="match status" value="1"/>
</dbReference>
<comment type="catalytic activity">
    <reaction evidence="8 10">
        <text>dITP + H2O = dIMP + diphosphate + H(+)</text>
        <dbReference type="Rhea" id="RHEA:28342"/>
        <dbReference type="ChEBI" id="CHEBI:15377"/>
        <dbReference type="ChEBI" id="CHEBI:15378"/>
        <dbReference type="ChEBI" id="CHEBI:33019"/>
        <dbReference type="ChEBI" id="CHEBI:61194"/>
        <dbReference type="ChEBI" id="CHEBI:61382"/>
        <dbReference type="EC" id="3.6.1.66"/>
    </reaction>
</comment>
<protein>
    <recommendedName>
        <fullName evidence="10">dITP/XTP pyrophosphatase</fullName>
        <ecNumber evidence="10">3.6.1.66</ecNumber>
    </recommendedName>
    <alternativeName>
        <fullName evidence="10">Non-canonical purine NTP pyrophosphatase</fullName>
    </alternativeName>
    <alternativeName>
        <fullName evidence="10">Non-standard purine NTP pyrophosphatase</fullName>
    </alternativeName>
    <alternativeName>
        <fullName evidence="10">Nucleoside-triphosphate diphosphatase</fullName>
    </alternativeName>
    <alternativeName>
        <fullName evidence="10">Nucleoside-triphosphate pyrophosphatase</fullName>
        <shortName evidence="10">NTPase</shortName>
    </alternativeName>
</protein>
<dbReference type="GO" id="GO:0035870">
    <property type="term" value="F:dITP diphosphatase activity"/>
    <property type="evidence" value="ECO:0007669"/>
    <property type="project" value="UniProtKB-UniRule"/>
</dbReference>
<sequence length="204" mass="21259">MAAQRVVLATGNPGKRSELAALLEPLGMEVVTQTELDVPEAEETGLTFVENALLKARNAARHTGLAAVADDSGLEVDALGGEPGIYSSRYAGESGDGADAANNAKLLAALEGVPPERRGAGFRAVVVFLRHADDPAPLIAEGVWRGRIAAAPAGGGGFGYDPLFELPERGCTSAELEPAEKNRLSHRGQALQKLAEALRERAGR</sequence>
<dbReference type="STRING" id="252474.B1A74_05585"/>
<evidence type="ECO:0000256" key="8">
    <source>
        <dbReference type="ARBA" id="ARBA00051875"/>
    </source>
</evidence>
<dbReference type="RefSeq" id="WP_018947149.1">
    <property type="nucleotide sequence ID" value="NZ_MUZR01000015.1"/>
</dbReference>
<dbReference type="OrthoDB" id="9807456at2"/>
<feature type="binding site" evidence="10">
    <location>
        <begin position="10"/>
        <end position="15"/>
    </location>
    <ligand>
        <name>substrate</name>
    </ligand>
</feature>
<dbReference type="Pfam" id="PF01725">
    <property type="entry name" value="Ham1p_like"/>
    <property type="match status" value="1"/>
</dbReference>
<evidence type="ECO:0000256" key="5">
    <source>
        <dbReference type="ARBA" id="ARBA00022801"/>
    </source>
</evidence>
<dbReference type="CDD" id="cd00515">
    <property type="entry name" value="HAM1"/>
    <property type="match status" value="1"/>
</dbReference>
<evidence type="ECO:0000256" key="9">
    <source>
        <dbReference type="ARBA" id="ARBA00052017"/>
    </source>
</evidence>
<dbReference type="SUPFAM" id="SSF52972">
    <property type="entry name" value="ITPase-like"/>
    <property type="match status" value="1"/>
</dbReference>
<comment type="similarity">
    <text evidence="1 10 11">Belongs to the HAM1 NTPase family.</text>
</comment>
<feature type="binding site" evidence="10">
    <location>
        <position position="71"/>
    </location>
    <ligand>
        <name>Mg(2+)</name>
        <dbReference type="ChEBI" id="CHEBI:18420"/>
    </ligand>
</feature>
<comment type="subunit">
    <text evidence="2 10">Homodimer.</text>
</comment>
<dbReference type="InterPro" id="IPR029001">
    <property type="entry name" value="ITPase-like_fam"/>
</dbReference>
<feature type="binding site" evidence="10">
    <location>
        <position position="42"/>
    </location>
    <ligand>
        <name>Mg(2+)</name>
        <dbReference type="ChEBI" id="CHEBI:18420"/>
    </ligand>
</feature>
<dbReference type="Gene3D" id="3.90.950.10">
    <property type="match status" value="1"/>
</dbReference>
<feature type="binding site" evidence="10">
    <location>
        <begin position="158"/>
        <end position="161"/>
    </location>
    <ligand>
        <name>substrate</name>
    </ligand>
</feature>
<feature type="active site" description="Proton acceptor" evidence="10">
    <location>
        <position position="71"/>
    </location>
</feature>
<evidence type="ECO:0000313" key="13">
    <source>
        <dbReference type="Proteomes" id="UP000189177"/>
    </source>
</evidence>
<dbReference type="GO" id="GO:0046872">
    <property type="term" value="F:metal ion binding"/>
    <property type="evidence" value="ECO:0007669"/>
    <property type="project" value="UniProtKB-KW"/>
</dbReference>
<accession>A0A1V2ZZH8</accession>
<keyword evidence="6 10" id="KW-0460">Magnesium</keyword>
<dbReference type="GO" id="GO:0036222">
    <property type="term" value="F:XTP diphosphatase activity"/>
    <property type="evidence" value="ECO:0007669"/>
    <property type="project" value="UniProtKB-UniRule"/>
</dbReference>
<dbReference type="PANTHER" id="PTHR11067">
    <property type="entry name" value="INOSINE TRIPHOSPHATE PYROPHOSPHATASE/HAM1 PROTEIN"/>
    <property type="match status" value="1"/>
</dbReference>
<evidence type="ECO:0000256" key="3">
    <source>
        <dbReference type="ARBA" id="ARBA00022723"/>
    </source>
</evidence>
<dbReference type="EMBL" id="MUZR01000015">
    <property type="protein sequence ID" value="OOC10485.1"/>
    <property type="molecule type" value="Genomic_DNA"/>
</dbReference>
<comment type="cofactor">
    <cofactor evidence="10">
        <name>Mg(2+)</name>
        <dbReference type="ChEBI" id="CHEBI:18420"/>
    </cofactor>
    <text evidence="10">Binds 1 Mg(2+) ion per subunit.</text>
</comment>
<evidence type="ECO:0000313" key="12">
    <source>
        <dbReference type="EMBL" id="OOC10485.1"/>
    </source>
</evidence>
<evidence type="ECO:0000256" key="7">
    <source>
        <dbReference type="ARBA" id="ARBA00023080"/>
    </source>
</evidence>
<dbReference type="HAMAP" id="MF_01405">
    <property type="entry name" value="Non_canon_purine_NTPase"/>
    <property type="match status" value="1"/>
</dbReference>
<gene>
    <name evidence="12" type="ORF">B1A74_05585</name>
</gene>
<dbReference type="Proteomes" id="UP000189177">
    <property type="component" value="Unassembled WGS sequence"/>
</dbReference>
<comment type="caution">
    <text evidence="12">The sequence shown here is derived from an EMBL/GenBank/DDBJ whole genome shotgun (WGS) entry which is preliminary data.</text>
</comment>
<dbReference type="GO" id="GO:0009146">
    <property type="term" value="P:purine nucleoside triphosphate catabolic process"/>
    <property type="evidence" value="ECO:0007669"/>
    <property type="project" value="UniProtKB-UniRule"/>
</dbReference>
<dbReference type="GO" id="GO:0005829">
    <property type="term" value="C:cytosol"/>
    <property type="evidence" value="ECO:0007669"/>
    <property type="project" value="TreeGrafter"/>
</dbReference>
<keyword evidence="4 10" id="KW-0547">Nucleotide-binding</keyword>
<dbReference type="NCBIfam" id="TIGR00042">
    <property type="entry name" value="RdgB/HAM1 family non-canonical purine NTP pyrophosphatase"/>
    <property type="match status" value="1"/>
</dbReference>
<evidence type="ECO:0000256" key="11">
    <source>
        <dbReference type="RuleBase" id="RU003781"/>
    </source>
</evidence>
<evidence type="ECO:0000256" key="10">
    <source>
        <dbReference type="HAMAP-Rule" id="MF_01405"/>
    </source>
</evidence>
<feature type="binding site" evidence="10">
    <location>
        <position position="72"/>
    </location>
    <ligand>
        <name>substrate</name>
    </ligand>
</feature>
<feature type="binding site" evidence="10">
    <location>
        <begin position="186"/>
        <end position="187"/>
    </location>
    <ligand>
        <name>substrate</name>
    </ligand>
</feature>
<comment type="catalytic activity">
    <reaction evidence="10">
        <text>ITP + H2O = IMP + diphosphate + H(+)</text>
        <dbReference type="Rhea" id="RHEA:29399"/>
        <dbReference type="ChEBI" id="CHEBI:15377"/>
        <dbReference type="ChEBI" id="CHEBI:15378"/>
        <dbReference type="ChEBI" id="CHEBI:33019"/>
        <dbReference type="ChEBI" id="CHEBI:58053"/>
        <dbReference type="ChEBI" id="CHEBI:61402"/>
        <dbReference type="EC" id="3.6.1.66"/>
    </reaction>
</comment>
<dbReference type="GO" id="GO:0017111">
    <property type="term" value="F:ribonucleoside triphosphate phosphatase activity"/>
    <property type="evidence" value="ECO:0007669"/>
    <property type="project" value="InterPro"/>
</dbReference>
<keyword evidence="13" id="KW-1185">Reference proteome</keyword>
<dbReference type="EC" id="3.6.1.66" evidence="10"/>
<evidence type="ECO:0000256" key="4">
    <source>
        <dbReference type="ARBA" id="ARBA00022741"/>
    </source>
</evidence>
<feature type="binding site" evidence="10">
    <location>
        <position position="181"/>
    </location>
    <ligand>
        <name>substrate</name>
    </ligand>
</feature>
<proteinExistence type="inferred from homology"/>
<dbReference type="AlphaFoldDB" id="A0A1V2ZZH8"/>
<organism evidence="12 13">
    <name type="scientific">Thioalkalivibrio halophilus</name>
    <dbReference type="NCBI Taxonomy" id="252474"/>
    <lineage>
        <taxon>Bacteria</taxon>
        <taxon>Pseudomonadati</taxon>
        <taxon>Pseudomonadota</taxon>
        <taxon>Gammaproteobacteria</taxon>
        <taxon>Chromatiales</taxon>
        <taxon>Ectothiorhodospiraceae</taxon>
        <taxon>Thioalkalivibrio</taxon>
    </lineage>
</organism>
<keyword evidence="7 10" id="KW-0546">Nucleotide metabolism</keyword>
<dbReference type="GO" id="GO:0000166">
    <property type="term" value="F:nucleotide binding"/>
    <property type="evidence" value="ECO:0007669"/>
    <property type="project" value="UniProtKB-KW"/>
</dbReference>
<comment type="catalytic activity">
    <reaction evidence="9 10">
        <text>XTP + H2O = XMP + diphosphate + H(+)</text>
        <dbReference type="Rhea" id="RHEA:28610"/>
        <dbReference type="ChEBI" id="CHEBI:15377"/>
        <dbReference type="ChEBI" id="CHEBI:15378"/>
        <dbReference type="ChEBI" id="CHEBI:33019"/>
        <dbReference type="ChEBI" id="CHEBI:57464"/>
        <dbReference type="ChEBI" id="CHEBI:61314"/>
        <dbReference type="EC" id="3.6.1.66"/>
    </reaction>
</comment>
<evidence type="ECO:0000256" key="6">
    <source>
        <dbReference type="ARBA" id="ARBA00022842"/>
    </source>
</evidence>
<reference evidence="12 13" key="1">
    <citation type="submission" date="2017-02" db="EMBL/GenBank/DDBJ databases">
        <title>Genomic diversity within the haloalkaliphilic genus Thioalkalivibrio.</title>
        <authorList>
            <person name="Ahn A.-C."/>
            <person name="Meier-Kolthoff J."/>
            <person name="Overmars L."/>
            <person name="Richter M."/>
            <person name="Woyke T."/>
            <person name="Sorokin D.Y."/>
            <person name="Muyzer G."/>
        </authorList>
    </citation>
    <scope>NUCLEOTIDE SEQUENCE [LARGE SCALE GENOMIC DNA]</scope>
    <source>
        <strain evidence="12 13">HL17</strain>
    </source>
</reference>
<name>A0A1V2ZZH8_9GAMM</name>
<dbReference type="GO" id="GO:0009117">
    <property type="term" value="P:nucleotide metabolic process"/>
    <property type="evidence" value="ECO:0007669"/>
    <property type="project" value="UniProtKB-KW"/>
</dbReference>
<evidence type="ECO:0000256" key="2">
    <source>
        <dbReference type="ARBA" id="ARBA00011738"/>
    </source>
</evidence>
<dbReference type="GO" id="GO:0036220">
    <property type="term" value="F:ITP diphosphatase activity"/>
    <property type="evidence" value="ECO:0007669"/>
    <property type="project" value="UniProtKB-UniRule"/>
</dbReference>
<keyword evidence="3 10" id="KW-0479">Metal-binding</keyword>
<dbReference type="InterPro" id="IPR020922">
    <property type="entry name" value="dITP/XTP_pyrophosphatase"/>
</dbReference>
<dbReference type="InterPro" id="IPR002637">
    <property type="entry name" value="RdgB/HAM1"/>
</dbReference>
<evidence type="ECO:0000256" key="1">
    <source>
        <dbReference type="ARBA" id="ARBA00008023"/>
    </source>
</evidence>
<comment type="function">
    <text evidence="10">Pyrophosphatase that catalyzes the hydrolysis of nucleoside triphosphates to their monophosphate derivatives, with a high preference for the non-canonical purine nucleotides XTP (xanthosine triphosphate), dITP (deoxyinosine triphosphate) and ITP. Seems to function as a house-cleaning enzyme that removes non-canonical purine nucleotides from the nucleotide pool, thus preventing their incorporation into DNA/RNA and avoiding chromosomal lesions.</text>
</comment>
<dbReference type="PANTHER" id="PTHR11067:SF9">
    <property type="entry name" value="INOSINE TRIPHOSPHATE PYROPHOSPHATASE"/>
    <property type="match status" value="1"/>
</dbReference>